<dbReference type="InterPro" id="IPR003439">
    <property type="entry name" value="ABC_transporter-like_ATP-bd"/>
</dbReference>
<evidence type="ECO:0000313" key="6">
    <source>
        <dbReference type="EMBL" id="PLW77132.1"/>
    </source>
</evidence>
<dbReference type="OrthoDB" id="9797536at2"/>
<dbReference type="PROSITE" id="PS50893">
    <property type="entry name" value="ABC_TRANSPORTER_2"/>
    <property type="match status" value="1"/>
</dbReference>
<dbReference type="RefSeq" id="WP_101533884.1">
    <property type="nucleotide sequence ID" value="NZ_JBFHIU010000077.1"/>
</dbReference>
<comment type="similarity">
    <text evidence="1">Belongs to the ABC transporter superfamily.</text>
</comment>
<dbReference type="CDD" id="cd03293">
    <property type="entry name" value="ABC_NrtD_SsuB_transporters"/>
    <property type="match status" value="1"/>
</dbReference>
<dbReference type="InterPro" id="IPR027417">
    <property type="entry name" value="P-loop_NTPase"/>
</dbReference>
<keyword evidence="3" id="KW-0547">Nucleotide-binding</keyword>
<organism evidence="6 7">
    <name type="scientific">Cohaesibacter celericrescens</name>
    <dbReference type="NCBI Taxonomy" id="2067669"/>
    <lineage>
        <taxon>Bacteria</taxon>
        <taxon>Pseudomonadati</taxon>
        <taxon>Pseudomonadota</taxon>
        <taxon>Alphaproteobacteria</taxon>
        <taxon>Hyphomicrobiales</taxon>
        <taxon>Cohaesibacteraceae</taxon>
    </lineage>
</organism>
<gene>
    <name evidence="6" type="ORF">C0081_11000</name>
</gene>
<dbReference type="Pfam" id="PF00005">
    <property type="entry name" value="ABC_tran"/>
    <property type="match status" value="1"/>
</dbReference>
<accession>A0A2N5XRI6</accession>
<dbReference type="PROSITE" id="PS00211">
    <property type="entry name" value="ABC_TRANSPORTER_1"/>
    <property type="match status" value="1"/>
</dbReference>
<dbReference type="Proteomes" id="UP000234881">
    <property type="component" value="Unassembled WGS sequence"/>
</dbReference>
<sequence>MHNFPSSSKSSTGLPILSIDSLEKTFPSADGDIHALHNINLEVRKGEFVCLLGASGCGKSTLLRVIGGFDSPSEGSAKIYGKKIDGPGPDRGVVFQDYALFPWLTVQENIAFGPKHRGLPKSEIKDISQKYMEMVGLTKFATKYPNTLSGGMKQRVAIARVLANDAEILLMDEPFAALDALTRAKLQEELLDIWERTSLTVIFVTHSVEEAVVLSDRIVVMGAGPGHIESDISITLPRPRDPSSVEFNDLRRDVSNQLRKNIIQAASVKESADV</sequence>
<dbReference type="GO" id="GO:0005524">
    <property type="term" value="F:ATP binding"/>
    <property type="evidence" value="ECO:0007669"/>
    <property type="project" value="UniProtKB-KW"/>
</dbReference>
<dbReference type="SUPFAM" id="SSF52540">
    <property type="entry name" value="P-loop containing nucleoside triphosphate hydrolases"/>
    <property type="match status" value="1"/>
</dbReference>
<keyword evidence="2" id="KW-0813">Transport</keyword>
<evidence type="ECO:0000256" key="4">
    <source>
        <dbReference type="ARBA" id="ARBA00022840"/>
    </source>
</evidence>
<dbReference type="AlphaFoldDB" id="A0A2N5XRI6"/>
<reference evidence="6 7" key="1">
    <citation type="submission" date="2018-01" db="EMBL/GenBank/DDBJ databases">
        <title>The draft genome sequence of Cohaesibacter sp. H1304.</title>
        <authorList>
            <person name="Wang N.-N."/>
            <person name="Du Z.-J."/>
        </authorList>
    </citation>
    <scope>NUCLEOTIDE SEQUENCE [LARGE SCALE GENOMIC DNA]</scope>
    <source>
        <strain evidence="6 7">H1304</strain>
    </source>
</reference>
<evidence type="ECO:0000256" key="1">
    <source>
        <dbReference type="ARBA" id="ARBA00005417"/>
    </source>
</evidence>
<dbReference type="InterPro" id="IPR050166">
    <property type="entry name" value="ABC_transporter_ATP-bind"/>
</dbReference>
<dbReference type="InterPro" id="IPR003593">
    <property type="entry name" value="AAA+_ATPase"/>
</dbReference>
<dbReference type="PANTHER" id="PTHR42788">
    <property type="entry name" value="TAURINE IMPORT ATP-BINDING PROTEIN-RELATED"/>
    <property type="match status" value="1"/>
</dbReference>
<keyword evidence="7" id="KW-1185">Reference proteome</keyword>
<dbReference type="Gene3D" id="3.40.50.300">
    <property type="entry name" value="P-loop containing nucleotide triphosphate hydrolases"/>
    <property type="match status" value="1"/>
</dbReference>
<comment type="caution">
    <text evidence="6">The sequence shown here is derived from an EMBL/GenBank/DDBJ whole genome shotgun (WGS) entry which is preliminary data.</text>
</comment>
<dbReference type="GO" id="GO:0016887">
    <property type="term" value="F:ATP hydrolysis activity"/>
    <property type="evidence" value="ECO:0007669"/>
    <property type="project" value="InterPro"/>
</dbReference>
<evidence type="ECO:0000256" key="3">
    <source>
        <dbReference type="ARBA" id="ARBA00022741"/>
    </source>
</evidence>
<protein>
    <submittedName>
        <fullName evidence="6">Sulfonate ABC transporter ATP-binding protein</fullName>
    </submittedName>
</protein>
<dbReference type="SMART" id="SM00382">
    <property type="entry name" value="AAA"/>
    <property type="match status" value="1"/>
</dbReference>
<dbReference type="InterPro" id="IPR017871">
    <property type="entry name" value="ABC_transporter-like_CS"/>
</dbReference>
<dbReference type="EMBL" id="PKUQ01000020">
    <property type="protein sequence ID" value="PLW77132.1"/>
    <property type="molecule type" value="Genomic_DNA"/>
</dbReference>
<name>A0A2N5XRI6_9HYPH</name>
<proteinExistence type="inferred from homology"/>
<feature type="domain" description="ABC transporter" evidence="5">
    <location>
        <begin position="17"/>
        <end position="248"/>
    </location>
</feature>
<evidence type="ECO:0000259" key="5">
    <source>
        <dbReference type="PROSITE" id="PS50893"/>
    </source>
</evidence>
<keyword evidence="4 6" id="KW-0067">ATP-binding</keyword>
<dbReference type="PANTHER" id="PTHR42788:SF13">
    <property type="entry name" value="ALIPHATIC SULFONATES IMPORT ATP-BINDING PROTEIN SSUB"/>
    <property type="match status" value="1"/>
</dbReference>
<evidence type="ECO:0000256" key="2">
    <source>
        <dbReference type="ARBA" id="ARBA00022448"/>
    </source>
</evidence>
<evidence type="ECO:0000313" key="7">
    <source>
        <dbReference type="Proteomes" id="UP000234881"/>
    </source>
</evidence>